<dbReference type="GO" id="GO:0016780">
    <property type="term" value="F:phosphotransferase activity, for other substituted phosphate groups"/>
    <property type="evidence" value="ECO:0007669"/>
    <property type="project" value="TreeGrafter"/>
</dbReference>
<evidence type="ECO:0000256" key="6">
    <source>
        <dbReference type="ARBA" id="ARBA00023136"/>
    </source>
</evidence>
<dbReference type="PATRIC" id="fig|926566.3.peg.1220"/>
<dbReference type="OrthoDB" id="9808602at2"/>
<organism evidence="9 10">
    <name type="scientific">Terriglobus roseus (strain DSM 18391 / NRRL B-41598 / KBS 63)</name>
    <dbReference type="NCBI Taxonomy" id="926566"/>
    <lineage>
        <taxon>Bacteria</taxon>
        <taxon>Pseudomonadati</taxon>
        <taxon>Acidobacteriota</taxon>
        <taxon>Terriglobia</taxon>
        <taxon>Terriglobales</taxon>
        <taxon>Acidobacteriaceae</taxon>
        <taxon>Terriglobus</taxon>
    </lineage>
</organism>
<dbReference type="KEGG" id="trs:Terro_1239"/>
<dbReference type="NCBIfam" id="TIGR03025">
    <property type="entry name" value="EPS_sugtrans"/>
    <property type="match status" value="1"/>
</dbReference>
<evidence type="ECO:0000256" key="4">
    <source>
        <dbReference type="ARBA" id="ARBA00022692"/>
    </source>
</evidence>
<comment type="similarity">
    <text evidence="2">Belongs to the bacterial sugar transferase family.</text>
</comment>
<keyword evidence="10" id="KW-1185">Reference proteome</keyword>
<feature type="transmembrane region" description="Helical" evidence="7">
    <location>
        <begin position="87"/>
        <end position="108"/>
    </location>
</feature>
<evidence type="ECO:0000256" key="3">
    <source>
        <dbReference type="ARBA" id="ARBA00022679"/>
    </source>
</evidence>
<dbReference type="InterPro" id="IPR017475">
    <property type="entry name" value="EPS_sugar_tfrase"/>
</dbReference>
<evidence type="ECO:0000256" key="5">
    <source>
        <dbReference type="ARBA" id="ARBA00022989"/>
    </source>
</evidence>
<feature type="transmembrane region" description="Helical" evidence="7">
    <location>
        <begin position="114"/>
        <end position="132"/>
    </location>
</feature>
<dbReference type="GO" id="GO:0016020">
    <property type="term" value="C:membrane"/>
    <property type="evidence" value="ECO:0007669"/>
    <property type="project" value="UniProtKB-SubCell"/>
</dbReference>
<reference evidence="9 10" key="1">
    <citation type="submission" date="2012-06" db="EMBL/GenBank/DDBJ databases">
        <title>Complete genome of Terriglobus roseus DSM 18391.</title>
        <authorList>
            <consortium name="US DOE Joint Genome Institute (JGI-PGF)"/>
            <person name="Lucas S."/>
            <person name="Copeland A."/>
            <person name="Lapidus A."/>
            <person name="Glavina del Rio T."/>
            <person name="Dalin E."/>
            <person name="Tice H."/>
            <person name="Bruce D."/>
            <person name="Goodwin L."/>
            <person name="Pitluck S."/>
            <person name="Peters L."/>
            <person name="Mikhailova N."/>
            <person name="Munk A.C.C."/>
            <person name="Kyrpides N."/>
            <person name="Mavromatis K."/>
            <person name="Ivanova N."/>
            <person name="Brettin T."/>
            <person name="Detter J.C."/>
            <person name="Han C."/>
            <person name="Larimer F."/>
            <person name="Land M."/>
            <person name="Hauser L."/>
            <person name="Markowitz V."/>
            <person name="Cheng J.-F."/>
            <person name="Hugenholtz P."/>
            <person name="Woyke T."/>
            <person name="Wu D."/>
            <person name="Brambilla E."/>
            <person name="Klenk H.-P."/>
            <person name="Eisen J.A."/>
        </authorList>
    </citation>
    <scope>NUCLEOTIDE SEQUENCE [LARGE SCALE GENOMIC DNA]</scope>
    <source>
        <strain evidence="10">DSM 18391 / NRRL B-41598 / KBS 63</strain>
    </source>
</reference>
<evidence type="ECO:0000256" key="7">
    <source>
        <dbReference type="SAM" id="Phobius"/>
    </source>
</evidence>
<dbReference type="InterPro" id="IPR003362">
    <property type="entry name" value="Bact_transf"/>
</dbReference>
<name>I3ZE81_TERRK</name>
<keyword evidence="5 7" id="KW-1133">Transmembrane helix</keyword>
<sequence length="445" mass="50000">MTISGKALPPRAALLLSLDFVMLVLVAPMLFVLSSIAIDQERPTGSLLMSLGRLMAVGFLCQVIFYYHELYNLQVIRVRRETMAQTFNAFGMLFFLLAMVSIASPMATPVLSRAVLFAALIATVTIIARFWALPRRREQVLVVGSGEDASELQAVIFCSPEWNMEVSRIVLPADLQFLLNDMNSSEHFDRVIVTNVQAQSPANLALLLDLKMAGRAIEDAQSFFERATGRVRVDELDAQSCIFSDRYANRTAKRVIKRVFDLVLASTLLVLSSPLMAVTALALLLQRDGPVFYRQPRTGLFGRTFNITKFRSMAPVKPGELTGWAGEDTHRITTLGRHLRKYRIDELPQLIHVLKGEMSMVGPRPEQPHLCTMLEAHIPFYRHRHSVPPGLTGWAQVRYHYGATVEESKRKLEYDLFYVKHLSVWLDCAIALETLKVVLVGRGAL</sequence>
<evidence type="ECO:0000256" key="1">
    <source>
        <dbReference type="ARBA" id="ARBA00004141"/>
    </source>
</evidence>
<dbReference type="Pfam" id="PF02397">
    <property type="entry name" value="Bac_transf"/>
    <property type="match status" value="1"/>
</dbReference>
<dbReference type="RefSeq" id="WP_014785118.1">
    <property type="nucleotide sequence ID" value="NC_018014.1"/>
</dbReference>
<keyword evidence="4 7" id="KW-0812">Transmembrane</keyword>
<comment type="subcellular location">
    <subcellularLocation>
        <location evidence="1">Membrane</location>
        <topology evidence="1">Multi-pass membrane protein</topology>
    </subcellularLocation>
</comment>
<dbReference type="Proteomes" id="UP000006056">
    <property type="component" value="Chromosome"/>
</dbReference>
<dbReference type="AlphaFoldDB" id="I3ZE81"/>
<dbReference type="PANTHER" id="PTHR30576">
    <property type="entry name" value="COLANIC BIOSYNTHESIS UDP-GLUCOSE LIPID CARRIER TRANSFERASE"/>
    <property type="match status" value="1"/>
</dbReference>
<feature type="domain" description="Bacterial sugar transferase" evidence="8">
    <location>
        <begin position="257"/>
        <end position="439"/>
    </location>
</feature>
<dbReference type="PANTHER" id="PTHR30576:SF0">
    <property type="entry name" value="UNDECAPRENYL-PHOSPHATE N-ACETYLGALACTOSAMINYL 1-PHOSPHATE TRANSFERASE-RELATED"/>
    <property type="match status" value="1"/>
</dbReference>
<feature type="transmembrane region" description="Helical" evidence="7">
    <location>
        <begin position="12"/>
        <end position="38"/>
    </location>
</feature>
<gene>
    <name evidence="9" type="ordered locus">Terro_1239</name>
</gene>
<evidence type="ECO:0000256" key="2">
    <source>
        <dbReference type="ARBA" id="ARBA00006464"/>
    </source>
</evidence>
<dbReference type="EMBL" id="CP003379">
    <property type="protein sequence ID" value="AFL87549.1"/>
    <property type="molecule type" value="Genomic_DNA"/>
</dbReference>
<feature type="transmembrane region" description="Helical" evidence="7">
    <location>
        <begin position="50"/>
        <end position="67"/>
    </location>
</feature>
<dbReference type="STRING" id="926566.Terro_1239"/>
<feature type="transmembrane region" description="Helical" evidence="7">
    <location>
        <begin position="259"/>
        <end position="285"/>
    </location>
</feature>
<dbReference type="HOGENOM" id="CLU_024920_0_0_0"/>
<proteinExistence type="inferred from homology"/>
<protein>
    <submittedName>
        <fullName evidence="9">Exopolysaccharide biosynthesis polyprenyl glycosylphosphotransferase</fullName>
    </submittedName>
</protein>
<keyword evidence="6 7" id="KW-0472">Membrane</keyword>
<evidence type="ECO:0000259" key="8">
    <source>
        <dbReference type="Pfam" id="PF02397"/>
    </source>
</evidence>
<evidence type="ECO:0000313" key="9">
    <source>
        <dbReference type="EMBL" id="AFL87549.1"/>
    </source>
</evidence>
<dbReference type="eggNOG" id="COG2148">
    <property type="taxonomic scope" value="Bacteria"/>
</dbReference>
<keyword evidence="3 9" id="KW-0808">Transferase</keyword>
<evidence type="ECO:0000313" key="10">
    <source>
        <dbReference type="Proteomes" id="UP000006056"/>
    </source>
</evidence>
<accession>I3ZE81</accession>